<accession>A0AAV7VM91</accession>
<reference evidence="1" key="1">
    <citation type="journal article" date="2022" name="bioRxiv">
        <title>Sequencing and chromosome-scale assembly of the giantPleurodeles waltlgenome.</title>
        <authorList>
            <person name="Brown T."/>
            <person name="Elewa A."/>
            <person name="Iarovenko S."/>
            <person name="Subramanian E."/>
            <person name="Araus A.J."/>
            <person name="Petzold A."/>
            <person name="Susuki M."/>
            <person name="Suzuki K.-i.T."/>
            <person name="Hayashi T."/>
            <person name="Toyoda A."/>
            <person name="Oliveira C."/>
            <person name="Osipova E."/>
            <person name="Leigh N.D."/>
            <person name="Simon A."/>
            <person name="Yun M.H."/>
        </authorList>
    </citation>
    <scope>NUCLEOTIDE SEQUENCE</scope>
    <source>
        <strain evidence="1">20211129_DDA</strain>
        <tissue evidence="1">Liver</tissue>
    </source>
</reference>
<dbReference type="Proteomes" id="UP001066276">
    <property type="component" value="Chromosome 2_1"/>
</dbReference>
<protein>
    <submittedName>
        <fullName evidence="1">Uncharacterized protein</fullName>
    </submittedName>
</protein>
<dbReference type="AlphaFoldDB" id="A0AAV7VM91"/>
<name>A0AAV7VM91_PLEWA</name>
<proteinExistence type="predicted"/>
<evidence type="ECO:0000313" key="2">
    <source>
        <dbReference type="Proteomes" id="UP001066276"/>
    </source>
</evidence>
<organism evidence="1 2">
    <name type="scientific">Pleurodeles waltl</name>
    <name type="common">Iberian ribbed newt</name>
    <dbReference type="NCBI Taxonomy" id="8319"/>
    <lineage>
        <taxon>Eukaryota</taxon>
        <taxon>Metazoa</taxon>
        <taxon>Chordata</taxon>
        <taxon>Craniata</taxon>
        <taxon>Vertebrata</taxon>
        <taxon>Euteleostomi</taxon>
        <taxon>Amphibia</taxon>
        <taxon>Batrachia</taxon>
        <taxon>Caudata</taxon>
        <taxon>Salamandroidea</taxon>
        <taxon>Salamandridae</taxon>
        <taxon>Pleurodelinae</taxon>
        <taxon>Pleurodeles</taxon>
    </lineage>
</organism>
<dbReference type="EMBL" id="JANPWB010000003">
    <property type="protein sequence ID" value="KAJ1201826.1"/>
    <property type="molecule type" value="Genomic_DNA"/>
</dbReference>
<keyword evidence="2" id="KW-1185">Reference proteome</keyword>
<gene>
    <name evidence="1" type="ORF">NDU88_005632</name>
</gene>
<evidence type="ECO:0000313" key="1">
    <source>
        <dbReference type="EMBL" id="KAJ1201826.1"/>
    </source>
</evidence>
<comment type="caution">
    <text evidence="1">The sequence shown here is derived from an EMBL/GenBank/DDBJ whole genome shotgun (WGS) entry which is preliminary data.</text>
</comment>
<sequence length="175" mass="19366">MSNEVPKTAHLNPGEWTLGSLLQEDLSSLLMPKQARNVRMGPSRGYGVRRADSMYSLKFEWWREGQTGELRQHNPKEDDRLPGPGGSPYRCHSGLCRLGAYELAGAPPQHGLLGYVSSILYRTCSLTERGKMSLTGLTLLHAVCSIGWGQKASVGSGAPLRYACYLSQRRYQVPE</sequence>